<dbReference type="SUPFAM" id="SSF51905">
    <property type="entry name" value="FAD/NAD(P)-binding domain"/>
    <property type="match status" value="1"/>
</dbReference>
<dbReference type="PANTHER" id="PTHR13847:SF289">
    <property type="entry name" value="GLYCINE OXIDASE"/>
    <property type="match status" value="1"/>
</dbReference>
<evidence type="ECO:0000259" key="2">
    <source>
        <dbReference type="Pfam" id="PF01266"/>
    </source>
</evidence>
<dbReference type="InterPro" id="IPR006076">
    <property type="entry name" value="FAD-dep_OxRdtase"/>
</dbReference>
<reference evidence="4" key="1">
    <citation type="submission" date="2016-10" db="EMBL/GenBank/DDBJ databases">
        <authorList>
            <person name="Varghese N."/>
            <person name="Submissions S."/>
        </authorList>
    </citation>
    <scope>NUCLEOTIDE SEQUENCE [LARGE SCALE GENOMIC DNA]</scope>
    <source>
        <strain evidence="4">CGMCC 1.1761</strain>
    </source>
</reference>
<proteinExistence type="predicted"/>
<dbReference type="InterPro" id="IPR036188">
    <property type="entry name" value="FAD/NAD-bd_sf"/>
</dbReference>
<dbReference type="STRING" id="177413.SAMN05660859_2118"/>
<dbReference type="SUPFAM" id="SSF54373">
    <property type="entry name" value="FAD-linked reductases, C-terminal domain"/>
    <property type="match status" value="1"/>
</dbReference>
<organism evidence="3 4">
    <name type="scientific">Ancylobacter rudongensis</name>
    <dbReference type="NCBI Taxonomy" id="177413"/>
    <lineage>
        <taxon>Bacteria</taxon>
        <taxon>Pseudomonadati</taxon>
        <taxon>Pseudomonadota</taxon>
        <taxon>Alphaproteobacteria</taxon>
        <taxon>Hyphomicrobiales</taxon>
        <taxon>Xanthobacteraceae</taxon>
        <taxon>Ancylobacter</taxon>
    </lineage>
</organism>
<accession>A0A1G4SCZ8</accession>
<evidence type="ECO:0000313" key="4">
    <source>
        <dbReference type="Proteomes" id="UP000198889"/>
    </source>
</evidence>
<evidence type="ECO:0000256" key="1">
    <source>
        <dbReference type="ARBA" id="ARBA00023002"/>
    </source>
</evidence>
<dbReference type="RefSeq" id="WP_162841792.1">
    <property type="nucleotide sequence ID" value="NZ_FMTP01000003.1"/>
</dbReference>
<keyword evidence="4" id="KW-1185">Reference proteome</keyword>
<dbReference type="Gene3D" id="3.50.50.60">
    <property type="entry name" value="FAD/NAD(P)-binding domain"/>
    <property type="match status" value="1"/>
</dbReference>
<sequence length="415" mass="44547">MPAPGEQNIAVIGAGIVGISSALYLQKAGFAVTLIDRDEPGQGATFGNAAALAPHAFVPINSPSIPRRLLPLLFAAGSPLSIDWGYAPRMLPWLLSFLSHCTAAEVTRIAQAMHTLLSRNLDYALPLFRECGADRLMRGGGYLHLYESEAAYRASAGEVALYKRLADDVQEIDAAEIRRLEPNLAPVFVRALYFHSALHYLSTVDVCATLVEHFCAQGGRFQRDEVRTLEARPDGRIRVAGMQDSVYNQAVLAAGAQARRLFGGAVEKLPLETERGYHIMFAGQAGIISRTCSSATAGFAMTPMTAGLRCAGMVELAGLDKPPNPACHAYLDRTAKRFLPDIIESPSSSWMGFRPSMPDALPVIGRSNRTANIILAFGHQHVGMSSGCVTGAIVADIATGRTPPIDITPFSPARF</sequence>
<dbReference type="GO" id="GO:0016491">
    <property type="term" value="F:oxidoreductase activity"/>
    <property type="evidence" value="ECO:0007669"/>
    <property type="project" value="UniProtKB-KW"/>
</dbReference>
<dbReference type="GO" id="GO:0005737">
    <property type="term" value="C:cytoplasm"/>
    <property type="evidence" value="ECO:0007669"/>
    <property type="project" value="TreeGrafter"/>
</dbReference>
<gene>
    <name evidence="3" type="ORF">SAMN05660859_2118</name>
</gene>
<dbReference type="EMBL" id="FMTP01000003">
    <property type="protein sequence ID" value="SCW67030.1"/>
    <property type="molecule type" value="Genomic_DNA"/>
</dbReference>
<dbReference type="AlphaFoldDB" id="A0A1G4SCZ8"/>
<feature type="domain" description="FAD dependent oxidoreductase" evidence="2">
    <location>
        <begin position="9"/>
        <end position="396"/>
    </location>
</feature>
<protein>
    <submittedName>
        <fullName evidence="3">D-amino-acid dehydrogenase</fullName>
    </submittedName>
</protein>
<dbReference type="PANTHER" id="PTHR13847">
    <property type="entry name" value="SARCOSINE DEHYDROGENASE-RELATED"/>
    <property type="match status" value="1"/>
</dbReference>
<keyword evidence="1" id="KW-0560">Oxidoreductase</keyword>
<dbReference type="Proteomes" id="UP000198889">
    <property type="component" value="Unassembled WGS sequence"/>
</dbReference>
<evidence type="ECO:0000313" key="3">
    <source>
        <dbReference type="EMBL" id="SCW67030.1"/>
    </source>
</evidence>
<dbReference type="Gene3D" id="3.30.9.10">
    <property type="entry name" value="D-Amino Acid Oxidase, subunit A, domain 2"/>
    <property type="match status" value="1"/>
</dbReference>
<name>A0A1G4SCZ8_9HYPH</name>
<dbReference type="Pfam" id="PF01266">
    <property type="entry name" value="DAO"/>
    <property type="match status" value="1"/>
</dbReference>